<dbReference type="AlphaFoldDB" id="A0AAV9EGG9"/>
<dbReference type="EMBL" id="JAUJYO010000007">
    <property type="protein sequence ID" value="KAK1312770.1"/>
    <property type="molecule type" value="Genomic_DNA"/>
</dbReference>
<name>A0AAV9EGG9_ACOCL</name>
<organism evidence="1 2">
    <name type="scientific">Acorus calamus</name>
    <name type="common">Sweet flag</name>
    <dbReference type="NCBI Taxonomy" id="4465"/>
    <lineage>
        <taxon>Eukaryota</taxon>
        <taxon>Viridiplantae</taxon>
        <taxon>Streptophyta</taxon>
        <taxon>Embryophyta</taxon>
        <taxon>Tracheophyta</taxon>
        <taxon>Spermatophyta</taxon>
        <taxon>Magnoliopsida</taxon>
        <taxon>Liliopsida</taxon>
        <taxon>Acoraceae</taxon>
        <taxon>Acorus</taxon>
    </lineage>
</organism>
<reference evidence="1" key="2">
    <citation type="submission" date="2023-06" db="EMBL/GenBank/DDBJ databases">
        <authorList>
            <person name="Ma L."/>
            <person name="Liu K.-W."/>
            <person name="Li Z."/>
            <person name="Hsiao Y.-Y."/>
            <person name="Qi Y."/>
            <person name="Fu T."/>
            <person name="Tang G."/>
            <person name="Zhang D."/>
            <person name="Sun W.-H."/>
            <person name="Liu D.-K."/>
            <person name="Li Y."/>
            <person name="Chen G.-Z."/>
            <person name="Liu X.-D."/>
            <person name="Liao X.-Y."/>
            <person name="Jiang Y.-T."/>
            <person name="Yu X."/>
            <person name="Hao Y."/>
            <person name="Huang J."/>
            <person name="Zhao X.-W."/>
            <person name="Ke S."/>
            <person name="Chen Y.-Y."/>
            <person name="Wu W.-L."/>
            <person name="Hsu J.-L."/>
            <person name="Lin Y.-F."/>
            <person name="Huang M.-D."/>
            <person name="Li C.-Y."/>
            <person name="Huang L."/>
            <person name="Wang Z.-W."/>
            <person name="Zhao X."/>
            <person name="Zhong W.-Y."/>
            <person name="Peng D.-H."/>
            <person name="Ahmad S."/>
            <person name="Lan S."/>
            <person name="Zhang J.-S."/>
            <person name="Tsai W.-C."/>
            <person name="Van De Peer Y."/>
            <person name="Liu Z.-J."/>
        </authorList>
    </citation>
    <scope>NUCLEOTIDE SEQUENCE</scope>
    <source>
        <strain evidence="1">CP</strain>
        <tissue evidence="1">Leaves</tissue>
    </source>
</reference>
<comment type="caution">
    <text evidence="1">The sequence shown here is derived from an EMBL/GenBank/DDBJ whole genome shotgun (WGS) entry which is preliminary data.</text>
</comment>
<sequence length="85" mass="9550">MVRLNISEWGMGLARATRVLVDENALRDSNSIMSTNASEALGTRRYTDVARLIQQCRDNSVACESKFEPQPDLLSTDNERTMLLC</sequence>
<proteinExistence type="predicted"/>
<evidence type="ECO:0000313" key="2">
    <source>
        <dbReference type="Proteomes" id="UP001180020"/>
    </source>
</evidence>
<gene>
    <name evidence="1" type="ORF">QJS10_CPA07g00996</name>
</gene>
<reference evidence="1" key="1">
    <citation type="journal article" date="2023" name="Nat. Commun.">
        <title>Diploid and tetraploid genomes of Acorus and the evolution of monocots.</title>
        <authorList>
            <person name="Ma L."/>
            <person name="Liu K.W."/>
            <person name="Li Z."/>
            <person name="Hsiao Y.Y."/>
            <person name="Qi Y."/>
            <person name="Fu T."/>
            <person name="Tang G.D."/>
            <person name="Zhang D."/>
            <person name="Sun W.H."/>
            <person name="Liu D.K."/>
            <person name="Li Y."/>
            <person name="Chen G.Z."/>
            <person name="Liu X.D."/>
            <person name="Liao X.Y."/>
            <person name="Jiang Y.T."/>
            <person name="Yu X."/>
            <person name="Hao Y."/>
            <person name="Huang J."/>
            <person name="Zhao X.W."/>
            <person name="Ke S."/>
            <person name="Chen Y.Y."/>
            <person name="Wu W.L."/>
            <person name="Hsu J.L."/>
            <person name="Lin Y.F."/>
            <person name="Huang M.D."/>
            <person name="Li C.Y."/>
            <person name="Huang L."/>
            <person name="Wang Z.W."/>
            <person name="Zhao X."/>
            <person name="Zhong W.Y."/>
            <person name="Peng D.H."/>
            <person name="Ahmad S."/>
            <person name="Lan S."/>
            <person name="Zhang J.S."/>
            <person name="Tsai W.C."/>
            <person name="Van de Peer Y."/>
            <person name="Liu Z.J."/>
        </authorList>
    </citation>
    <scope>NUCLEOTIDE SEQUENCE</scope>
    <source>
        <strain evidence="1">CP</strain>
    </source>
</reference>
<dbReference type="Proteomes" id="UP001180020">
    <property type="component" value="Unassembled WGS sequence"/>
</dbReference>
<keyword evidence="2" id="KW-1185">Reference proteome</keyword>
<protein>
    <submittedName>
        <fullName evidence="1">Uncharacterized protein</fullName>
    </submittedName>
</protein>
<evidence type="ECO:0000313" key="1">
    <source>
        <dbReference type="EMBL" id="KAK1312770.1"/>
    </source>
</evidence>
<accession>A0AAV9EGG9</accession>